<name>W7TT51_9STRA</name>
<gene>
    <name evidence="5" type="ORF">Naga_100205g10</name>
</gene>
<evidence type="ECO:0000313" key="5">
    <source>
        <dbReference type="EMBL" id="EWM29337.1"/>
    </source>
</evidence>
<feature type="binding site" evidence="3">
    <location>
        <position position="193"/>
    </location>
    <ligand>
        <name>Zn(2+)</name>
        <dbReference type="ChEBI" id="CHEBI:29105"/>
    </ligand>
</feature>
<dbReference type="InterPro" id="IPR029035">
    <property type="entry name" value="DHS-like_NAD/FAD-binding_dom"/>
</dbReference>
<dbReference type="InterPro" id="IPR026590">
    <property type="entry name" value="Ssirtuin_cat_dom"/>
</dbReference>
<feature type="binding site" evidence="3">
    <location>
        <position position="190"/>
    </location>
    <ligand>
        <name>Zn(2+)</name>
        <dbReference type="ChEBI" id="CHEBI:29105"/>
    </ligand>
</feature>
<organism evidence="5 6">
    <name type="scientific">Nannochloropsis gaditana</name>
    <dbReference type="NCBI Taxonomy" id="72520"/>
    <lineage>
        <taxon>Eukaryota</taxon>
        <taxon>Sar</taxon>
        <taxon>Stramenopiles</taxon>
        <taxon>Ochrophyta</taxon>
        <taxon>Eustigmatophyceae</taxon>
        <taxon>Eustigmatales</taxon>
        <taxon>Monodopsidaceae</taxon>
        <taxon>Nannochloropsis</taxon>
    </lineage>
</organism>
<feature type="binding site" evidence="3">
    <location>
        <position position="249"/>
    </location>
    <ligand>
        <name>Zn(2+)</name>
        <dbReference type="ChEBI" id="CHEBI:29105"/>
    </ligand>
</feature>
<dbReference type="GO" id="GO:0070403">
    <property type="term" value="F:NAD+ binding"/>
    <property type="evidence" value="ECO:0007669"/>
    <property type="project" value="InterPro"/>
</dbReference>
<sequence>MPISNTIQTKSATKGMLRSDKAYYVLVLFLVAPLETMARARSAGCVILPAFNRMSTTTMSRLCADSQKLAEFLDGCKNIVAVTGAGISTESGIPDYRSPTGSFSRGFKPMVHDEFISKPVKRSRYWARSMLGYHRFSRAQPNKGHRALAALENDVGTLGLIISQNVDGLHQRAGSKRVLDLHGRNDRIVCLSCGLQIPRRGFQAALEELNQQWVRQNVPATTLEMFSDGDVDLENAVFEDFAVPSCKACGGVLKPAVVFYGDVVPSAVVQEAFAAVDAADAVLVAGTSLMVYSSWRFVLDAAKKGKPILVVNQGQTRAEREGVPHLKIEKGCGEVLEGAVQALLGSRVEQCEGK</sequence>
<dbReference type="GO" id="GO:0017136">
    <property type="term" value="F:histone deacetylase activity, NAD-dependent"/>
    <property type="evidence" value="ECO:0007669"/>
    <property type="project" value="TreeGrafter"/>
</dbReference>
<dbReference type="SUPFAM" id="SSF52467">
    <property type="entry name" value="DHS-like NAD/FAD-binding domain"/>
    <property type="match status" value="1"/>
</dbReference>
<dbReference type="Proteomes" id="UP000019335">
    <property type="component" value="Chromosome 3"/>
</dbReference>
<reference evidence="5 6" key="1">
    <citation type="journal article" date="2014" name="Mol. Plant">
        <title>Chromosome Scale Genome Assembly and Transcriptome Profiling of Nannochloropsis gaditana in Nitrogen Depletion.</title>
        <authorList>
            <person name="Corteggiani Carpinelli E."/>
            <person name="Telatin A."/>
            <person name="Vitulo N."/>
            <person name="Forcato C."/>
            <person name="D'Angelo M."/>
            <person name="Schiavon R."/>
            <person name="Vezzi A."/>
            <person name="Giacometti G.M."/>
            <person name="Morosinotto T."/>
            <person name="Valle G."/>
        </authorList>
    </citation>
    <scope>NUCLEOTIDE SEQUENCE [LARGE SCALE GENOMIC DNA]</scope>
    <source>
        <strain evidence="5 6">B-31</strain>
    </source>
</reference>
<dbReference type="PROSITE" id="PS50305">
    <property type="entry name" value="SIRTUIN"/>
    <property type="match status" value="1"/>
</dbReference>
<comment type="caution">
    <text evidence="5">The sequence shown here is derived from an EMBL/GenBank/DDBJ whole genome shotgun (WGS) entry which is preliminary data.</text>
</comment>
<keyword evidence="2" id="KW-0520">NAD</keyword>
<dbReference type="Gene3D" id="3.30.1600.10">
    <property type="entry name" value="SIR2/SIRT2 'Small Domain"/>
    <property type="match status" value="1"/>
</dbReference>
<keyword evidence="1" id="KW-0808">Transferase</keyword>
<dbReference type="EMBL" id="AZIL01000170">
    <property type="protein sequence ID" value="EWM29337.1"/>
    <property type="molecule type" value="Genomic_DNA"/>
</dbReference>
<keyword evidence="3" id="KW-0479">Metal-binding</keyword>
<dbReference type="InterPro" id="IPR050134">
    <property type="entry name" value="NAD-dep_sirtuin_deacylases"/>
</dbReference>
<evidence type="ECO:0000256" key="3">
    <source>
        <dbReference type="PROSITE-ProRule" id="PRU00236"/>
    </source>
</evidence>
<dbReference type="InterPro" id="IPR003000">
    <property type="entry name" value="Sirtuin"/>
</dbReference>
<dbReference type="InterPro" id="IPR026591">
    <property type="entry name" value="Sirtuin_cat_small_dom_sf"/>
</dbReference>
<dbReference type="Gene3D" id="3.40.50.1220">
    <property type="entry name" value="TPP-binding domain"/>
    <property type="match status" value="1"/>
</dbReference>
<evidence type="ECO:0000313" key="6">
    <source>
        <dbReference type="Proteomes" id="UP000019335"/>
    </source>
</evidence>
<dbReference type="PANTHER" id="PTHR11085:SF10">
    <property type="entry name" value="NAD-DEPENDENT PROTEIN DEACYLASE SIRTUIN-5, MITOCHONDRIAL-RELATED"/>
    <property type="match status" value="1"/>
</dbReference>
<keyword evidence="6" id="KW-1185">Reference proteome</keyword>
<dbReference type="GO" id="GO:0046872">
    <property type="term" value="F:metal ion binding"/>
    <property type="evidence" value="ECO:0007669"/>
    <property type="project" value="UniProtKB-KW"/>
</dbReference>
<evidence type="ECO:0000256" key="2">
    <source>
        <dbReference type="ARBA" id="ARBA00023027"/>
    </source>
</evidence>
<dbReference type="OrthoDB" id="424302at2759"/>
<accession>W7TT51</accession>
<dbReference type="Pfam" id="PF02146">
    <property type="entry name" value="SIR2"/>
    <property type="match status" value="1"/>
</dbReference>
<evidence type="ECO:0000259" key="4">
    <source>
        <dbReference type="PROSITE" id="PS50305"/>
    </source>
</evidence>
<dbReference type="PANTHER" id="PTHR11085">
    <property type="entry name" value="NAD-DEPENDENT PROTEIN DEACYLASE SIRTUIN-5, MITOCHONDRIAL-RELATED"/>
    <property type="match status" value="1"/>
</dbReference>
<dbReference type="NCBIfam" id="NF003738">
    <property type="entry name" value="PRK05333.1"/>
    <property type="match status" value="1"/>
</dbReference>
<dbReference type="AlphaFoldDB" id="W7TT51"/>
<evidence type="ECO:0000256" key="1">
    <source>
        <dbReference type="ARBA" id="ARBA00022679"/>
    </source>
</evidence>
<proteinExistence type="predicted"/>
<feature type="active site" description="Proton acceptor" evidence="3">
    <location>
        <position position="182"/>
    </location>
</feature>
<protein>
    <submittedName>
        <fullName evidence="5">Nad-dependent deacetylase</fullName>
    </submittedName>
</protein>
<keyword evidence="3" id="KW-0862">Zinc</keyword>
<feature type="binding site" evidence="3">
    <location>
        <position position="246"/>
    </location>
    <ligand>
        <name>Zn(2+)</name>
        <dbReference type="ChEBI" id="CHEBI:29105"/>
    </ligand>
</feature>
<feature type="domain" description="Deacetylase sirtuin-type" evidence="4">
    <location>
        <begin position="56"/>
        <end position="354"/>
    </location>
</feature>